<gene>
    <name evidence="1" type="ORF">EIP91_005120</name>
</gene>
<reference evidence="1 2" key="1">
    <citation type="submission" date="2018-11" db="EMBL/GenBank/DDBJ databases">
        <title>Genome assembly of Steccherinum ochraceum LE-BIN_3174, the white-rot fungus of the Steccherinaceae family (The Residual Polyporoid clade, Polyporales, Basidiomycota).</title>
        <authorList>
            <person name="Fedorova T.V."/>
            <person name="Glazunova O.A."/>
            <person name="Landesman E.O."/>
            <person name="Moiseenko K.V."/>
            <person name="Psurtseva N.V."/>
            <person name="Savinova O.S."/>
            <person name="Shakhova N.V."/>
            <person name="Tyazhelova T.V."/>
            <person name="Vasina D.V."/>
        </authorList>
    </citation>
    <scope>NUCLEOTIDE SEQUENCE [LARGE SCALE GENOMIC DNA]</scope>
    <source>
        <strain evidence="1 2">LE-BIN_3174</strain>
    </source>
</reference>
<sequence length="109" mass="11959">MYSTVSRPSNVYHVRRSSGDLRGMYLTPHSYYAQPPEMRMMYGVQPPPQPTMLTQTPEDTQVRAAAATASHTRVAAVNRVSIVGGLAADPAVVASKRKFSLETLILCYS</sequence>
<keyword evidence="2" id="KW-1185">Reference proteome</keyword>
<evidence type="ECO:0000313" key="2">
    <source>
        <dbReference type="Proteomes" id="UP000292702"/>
    </source>
</evidence>
<proteinExistence type="predicted"/>
<dbReference type="EMBL" id="RWJN01000282">
    <property type="protein sequence ID" value="TCD63676.1"/>
    <property type="molecule type" value="Genomic_DNA"/>
</dbReference>
<dbReference type="Proteomes" id="UP000292702">
    <property type="component" value="Unassembled WGS sequence"/>
</dbReference>
<accession>A0A4R0RAA0</accession>
<comment type="caution">
    <text evidence="1">The sequence shown here is derived from an EMBL/GenBank/DDBJ whole genome shotgun (WGS) entry which is preliminary data.</text>
</comment>
<dbReference type="AlphaFoldDB" id="A0A4R0RAA0"/>
<organism evidence="1 2">
    <name type="scientific">Steccherinum ochraceum</name>
    <dbReference type="NCBI Taxonomy" id="92696"/>
    <lineage>
        <taxon>Eukaryota</taxon>
        <taxon>Fungi</taxon>
        <taxon>Dikarya</taxon>
        <taxon>Basidiomycota</taxon>
        <taxon>Agaricomycotina</taxon>
        <taxon>Agaricomycetes</taxon>
        <taxon>Polyporales</taxon>
        <taxon>Steccherinaceae</taxon>
        <taxon>Steccherinum</taxon>
    </lineage>
</organism>
<evidence type="ECO:0000313" key="1">
    <source>
        <dbReference type="EMBL" id="TCD63676.1"/>
    </source>
</evidence>
<protein>
    <submittedName>
        <fullName evidence="1">Uncharacterized protein</fullName>
    </submittedName>
</protein>
<name>A0A4R0RAA0_9APHY</name>